<name>A0A219AQ93_METCM</name>
<dbReference type="EMBL" id="LSBJ02000004">
    <property type="protein sequence ID" value="OWT42960.1"/>
    <property type="molecule type" value="Genomic_DNA"/>
</dbReference>
<sequence length="101" mass="11334">MTKKRDQMRKEVDARKLGTLLAQPQILAPRPIRTNSWACEKLESCDTETGELNSTMIWNVLVDIVEALMEGRFSLMSLRHEDLAGDRFLATILASGSQTAL</sequence>
<protein>
    <submittedName>
        <fullName evidence="1">Uncharacterized protein</fullName>
    </submittedName>
</protein>
<dbReference type="AlphaFoldDB" id="A0A219AQ93"/>
<gene>
    <name evidence="1" type="ORF">VFPPC_17847</name>
</gene>
<keyword evidence="2" id="KW-1185">Reference proteome</keyword>
<organism evidence="1 2">
    <name type="scientific">Pochonia chlamydosporia 170</name>
    <dbReference type="NCBI Taxonomy" id="1380566"/>
    <lineage>
        <taxon>Eukaryota</taxon>
        <taxon>Fungi</taxon>
        <taxon>Dikarya</taxon>
        <taxon>Ascomycota</taxon>
        <taxon>Pezizomycotina</taxon>
        <taxon>Sordariomycetes</taxon>
        <taxon>Hypocreomycetidae</taxon>
        <taxon>Hypocreales</taxon>
        <taxon>Clavicipitaceae</taxon>
        <taxon>Pochonia</taxon>
    </lineage>
</organism>
<dbReference type="KEGG" id="pchm:VFPPC_17847"/>
<dbReference type="RefSeq" id="XP_022285423.1">
    <property type="nucleotide sequence ID" value="XM_022429523.1"/>
</dbReference>
<proteinExistence type="predicted"/>
<dbReference type="Proteomes" id="UP000078397">
    <property type="component" value="Unassembled WGS sequence"/>
</dbReference>
<evidence type="ECO:0000313" key="1">
    <source>
        <dbReference type="EMBL" id="OWT42960.1"/>
    </source>
</evidence>
<reference evidence="1 2" key="1">
    <citation type="journal article" date="2016" name="PLoS Pathog.">
        <title>Biosynthesis of antibiotic leucinostatins in bio-control fungus Purpureocillium lilacinum and their inhibition on phytophthora revealed by genome mining.</title>
        <authorList>
            <person name="Wang G."/>
            <person name="Liu Z."/>
            <person name="Lin R."/>
            <person name="Li E."/>
            <person name="Mao Z."/>
            <person name="Ling J."/>
            <person name="Yang Y."/>
            <person name="Yin W.B."/>
            <person name="Xie B."/>
        </authorList>
    </citation>
    <scope>NUCLEOTIDE SEQUENCE [LARGE SCALE GENOMIC DNA]</scope>
    <source>
        <strain evidence="1">170</strain>
    </source>
</reference>
<evidence type="ECO:0000313" key="2">
    <source>
        <dbReference type="Proteomes" id="UP000078397"/>
    </source>
</evidence>
<dbReference type="GeneID" id="33936753"/>
<comment type="caution">
    <text evidence="1">The sequence shown here is derived from an EMBL/GenBank/DDBJ whole genome shotgun (WGS) entry which is preliminary data.</text>
</comment>
<accession>A0A219AQ93</accession>